<proteinExistence type="predicted"/>
<dbReference type="OMA" id="TDIKFHI"/>
<protein>
    <submittedName>
        <fullName evidence="1">Uncharacterized protein</fullName>
    </submittedName>
</protein>
<evidence type="ECO:0000313" key="2">
    <source>
        <dbReference type="Proteomes" id="UP000024533"/>
    </source>
</evidence>
<dbReference type="EMBL" id="AOKY01000111">
    <property type="protein sequence ID" value="KDB26648.1"/>
    <property type="molecule type" value="Genomic_DNA"/>
</dbReference>
<reference evidence="1 2" key="1">
    <citation type="submission" date="2014-02" db="EMBL/GenBank/DDBJ databases">
        <title>The Genome Sequence of Trichophyton interdigitale MR816.</title>
        <authorList>
            <consortium name="The Broad Institute Genomics Platform"/>
            <person name="Cuomo C.A."/>
            <person name="White T.C."/>
            <person name="Graser Y."/>
            <person name="Martinez-Rossi N."/>
            <person name="Heitman J."/>
            <person name="Young S.K."/>
            <person name="Zeng Q."/>
            <person name="Gargeya S."/>
            <person name="Abouelleil A."/>
            <person name="Alvarado L."/>
            <person name="Chapman S.B."/>
            <person name="Gainer-Dewar J."/>
            <person name="Goldberg J."/>
            <person name="Griggs A."/>
            <person name="Gujja S."/>
            <person name="Hansen M."/>
            <person name="Howarth C."/>
            <person name="Imamovic A."/>
            <person name="Larimer J."/>
            <person name="Martinez D."/>
            <person name="Murphy C."/>
            <person name="Pearson M.D."/>
            <person name="Persinoti G."/>
            <person name="Poon T."/>
            <person name="Priest M."/>
            <person name="Roberts A.D."/>
            <person name="Saif S."/>
            <person name="Shea T.D."/>
            <person name="Sykes S.N."/>
            <person name="Wortman J."/>
            <person name="Nusbaum C."/>
            <person name="Birren B."/>
        </authorList>
    </citation>
    <scope>NUCLEOTIDE SEQUENCE [LARGE SCALE GENOMIC DNA]</scope>
    <source>
        <strain evidence="1 2">MR816</strain>
    </source>
</reference>
<dbReference type="OrthoDB" id="4158501at2759"/>
<comment type="caution">
    <text evidence="1">The sequence shown here is derived from an EMBL/GenBank/DDBJ whole genome shotgun (WGS) entry which is preliminary data.</text>
</comment>
<accession>A0A059JG60</accession>
<dbReference type="Proteomes" id="UP000024533">
    <property type="component" value="Unassembled WGS sequence"/>
</dbReference>
<dbReference type="AlphaFoldDB" id="A0A059JG60"/>
<evidence type="ECO:0000313" key="1">
    <source>
        <dbReference type="EMBL" id="KDB26648.1"/>
    </source>
</evidence>
<sequence length="475" mass="55222">MTIHFRNITKSSIRPHHSQLSLIYNSRIHELSLSNPFEEPNYTHLRIFRKPMELLPPVRYIPGSNEAEFCGPQIFEDNESERQGRTVMAYSKVYGVAKMVSEILNAFGSELDDTPTDIKFHIARMEKELTQPYSAKLLAAVEDLFYILLARVKSEIRQIDIEESFEFDYRFARTNSRLLRSKGLPEIKHLRLIFEACKCLLLSEEVCGVLNTELIRYQEEDYIQQTMLMGEEAGYFADDPVGYRQYIQSLITDPDSPYRMKWSGLDPVYDASPEMIFATLREKYMGITAREKKQGKCADVKVKSPPPAWKSNPVYAEERRIQANREAACAMLHGITVGQFRRQNSLEVVRRYVQQNLCVCLEDCTCSRRCTVKGWRICPCTSRMNLLYEEDLGLRRPFVEKCADMAVILFEALSASYQGIGLHGMTCFLNRGLEFFHDEVTHFRDHYWRAVAQDNYYFDFNMDFQYGQQISDGVH</sequence>
<organism evidence="1 2">
    <name type="scientific">Trichophyton interdigitale (strain MR816)</name>
    <dbReference type="NCBI Taxonomy" id="1215338"/>
    <lineage>
        <taxon>Eukaryota</taxon>
        <taxon>Fungi</taxon>
        <taxon>Dikarya</taxon>
        <taxon>Ascomycota</taxon>
        <taxon>Pezizomycotina</taxon>
        <taxon>Eurotiomycetes</taxon>
        <taxon>Eurotiomycetidae</taxon>
        <taxon>Onygenales</taxon>
        <taxon>Arthrodermataceae</taxon>
        <taxon>Trichophyton</taxon>
    </lineage>
</organism>
<name>A0A059JG60_TRIIM</name>
<gene>
    <name evidence="1" type="ORF">H109_01555</name>
</gene>
<keyword evidence="2" id="KW-1185">Reference proteome</keyword>
<dbReference type="HOGENOM" id="CLU_042165_0_0_1"/>